<sequence>MYVLFRQCLAAGEEGGRGGVAAQGAQGCEVLGGRGVPGGERLLQEGEVAGCGAGEGGAVAGEVGRQEGAQPGALAHCLV</sequence>
<dbReference type="EMBL" id="JBBKAK010000001">
    <property type="protein sequence ID" value="MEJ8670521.1"/>
    <property type="molecule type" value="Genomic_DNA"/>
</dbReference>
<organism evidence="1 2">
    <name type="scientific">Streptomyces machairae</name>
    <dbReference type="NCBI Taxonomy" id="3134109"/>
    <lineage>
        <taxon>Bacteria</taxon>
        <taxon>Bacillati</taxon>
        <taxon>Actinomycetota</taxon>
        <taxon>Actinomycetes</taxon>
        <taxon>Kitasatosporales</taxon>
        <taxon>Streptomycetaceae</taxon>
        <taxon>Streptomyces</taxon>
    </lineage>
</organism>
<evidence type="ECO:0000313" key="1">
    <source>
        <dbReference type="EMBL" id="MEJ8670521.1"/>
    </source>
</evidence>
<accession>A0ABU8UNN6</accession>
<keyword evidence="2" id="KW-1185">Reference proteome</keyword>
<gene>
    <name evidence="1" type="ORF">WKI71_25165</name>
</gene>
<evidence type="ECO:0000313" key="2">
    <source>
        <dbReference type="Proteomes" id="UP001376459"/>
    </source>
</evidence>
<name>A0ABU8UNN6_9ACTN</name>
<protein>
    <submittedName>
        <fullName evidence="1">Uncharacterized protein</fullName>
    </submittedName>
</protein>
<reference evidence="1 2" key="1">
    <citation type="submission" date="2024-03" db="EMBL/GenBank/DDBJ databases">
        <title>Novel Streptomyces species of biotechnological and ecological value are a feature of Machair soil.</title>
        <authorList>
            <person name="Prole J.R."/>
            <person name="Goodfellow M."/>
            <person name="Allenby N."/>
            <person name="Ward A.C."/>
        </authorList>
    </citation>
    <scope>NUCLEOTIDE SEQUENCE [LARGE SCALE GENOMIC DNA]</scope>
    <source>
        <strain evidence="1 2">MS1.AVA.1</strain>
    </source>
</reference>
<proteinExistence type="predicted"/>
<dbReference type="Proteomes" id="UP001376459">
    <property type="component" value="Unassembled WGS sequence"/>
</dbReference>
<dbReference type="PROSITE" id="PS51257">
    <property type="entry name" value="PROKAR_LIPOPROTEIN"/>
    <property type="match status" value="1"/>
</dbReference>
<comment type="caution">
    <text evidence="1">The sequence shown here is derived from an EMBL/GenBank/DDBJ whole genome shotgun (WGS) entry which is preliminary data.</text>
</comment>